<accession>A0AA40ARV7</accession>
<evidence type="ECO:0000256" key="1">
    <source>
        <dbReference type="SAM" id="MobiDB-lite"/>
    </source>
</evidence>
<protein>
    <submittedName>
        <fullName evidence="2">Uncharacterized protein</fullName>
    </submittedName>
</protein>
<dbReference type="Proteomes" id="UP001172102">
    <property type="component" value="Unassembled WGS sequence"/>
</dbReference>
<evidence type="ECO:0000313" key="2">
    <source>
        <dbReference type="EMBL" id="KAK0720855.1"/>
    </source>
</evidence>
<dbReference type="EMBL" id="JAUKUA010000003">
    <property type="protein sequence ID" value="KAK0720855.1"/>
    <property type="molecule type" value="Genomic_DNA"/>
</dbReference>
<feature type="compositionally biased region" description="Basic residues" evidence="1">
    <location>
        <begin position="66"/>
        <end position="77"/>
    </location>
</feature>
<proteinExistence type="predicted"/>
<comment type="caution">
    <text evidence="2">The sequence shown here is derived from an EMBL/GenBank/DDBJ whole genome shotgun (WGS) entry which is preliminary data.</text>
</comment>
<feature type="region of interest" description="Disordered" evidence="1">
    <location>
        <begin position="35"/>
        <end position="95"/>
    </location>
</feature>
<reference evidence="2" key="1">
    <citation type="submission" date="2023-06" db="EMBL/GenBank/DDBJ databases">
        <title>Genome-scale phylogeny and comparative genomics of the fungal order Sordariales.</title>
        <authorList>
            <consortium name="Lawrence Berkeley National Laboratory"/>
            <person name="Hensen N."/>
            <person name="Bonometti L."/>
            <person name="Westerberg I."/>
            <person name="Brannstrom I.O."/>
            <person name="Guillou S."/>
            <person name="Cros-Aarteil S."/>
            <person name="Calhoun S."/>
            <person name="Haridas S."/>
            <person name="Kuo A."/>
            <person name="Mondo S."/>
            <person name="Pangilinan J."/>
            <person name="Riley R."/>
            <person name="Labutti K."/>
            <person name="Andreopoulos B."/>
            <person name="Lipzen A."/>
            <person name="Chen C."/>
            <person name="Yanf M."/>
            <person name="Daum C."/>
            <person name="Ng V."/>
            <person name="Clum A."/>
            <person name="Steindorff A."/>
            <person name="Ohm R."/>
            <person name="Martin F."/>
            <person name="Silar P."/>
            <person name="Natvig D."/>
            <person name="Lalanne C."/>
            <person name="Gautier V."/>
            <person name="Ament-Velasquez S.L."/>
            <person name="Kruys A."/>
            <person name="Hutchinson M.I."/>
            <person name="Powell A.J."/>
            <person name="Barry K."/>
            <person name="Miller A.N."/>
            <person name="Grigoriev I.V."/>
            <person name="Debuchy R."/>
            <person name="Gladieux P."/>
            <person name="Thoren M.H."/>
            <person name="Johannesson H."/>
        </authorList>
    </citation>
    <scope>NUCLEOTIDE SEQUENCE</scope>
    <source>
        <strain evidence="2">SMH4607-1</strain>
    </source>
</reference>
<organism evidence="2 3">
    <name type="scientific">Lasiosphaeris hirsuta</name>
    <dbReference type="NCBI Taxonomy" id="260670"/>
    <lineage>
        <taxon>Eukaryota</taxon>
        <taxon>Fungi</taxon>
        <taxon>Dikarya</taxon>
        <taxon>Ascomycota</taxon>
        <taxon>Pezizomycotina</taxon>
        <taxon>Sordariomycetes</taxon>
        <taxon>Sordariomycetidae</taxon>
        <taxon>Sordariales</taxon>
        <taxon>Lasiosphaeriaceae</taxon>
        <taxon>Lasiosphaeris</taxon>
    </lineage>
</organism>
<evidence type="ECO:0000313" key="3">
    <source>
        <dbReference type="Proteomes" id="UP001172102"/>
    </source>
</evidence>
<gene>
    <name evidence="2" type="ORF">B0H67DRAFT_577555</name>
</gene>
<sequence>MTTARGCCRADLMICLPPYDHRDVGIVFVPTIRGGQEGGAVREPQRPTSPSAALFPRELSSPFSSPRHHPGRFRANSRFHFPETFRRKSRHHTRQ</sequence>
<name>A0AA40ARV7_9PEZI</name>
<keyword evidence="3" id="KW-1185">Reference proteome</keyword>
<dbReference type="AlphaFoldDB" id="A0AA40ARV7"/>